<dbReference type="PRINTS" id="PR00035">
    <property type="entry name" value="HTHGNTR"/>
</dbReference>
<dbReference type="PANTHER" id="PTHR43537:SF5">
    <property type="entry name" value="UXU OPERON TRANSCRIPTIONAL REGULATOR"/>
    <property type="match status" value="1"/>
</dbReference>
<dbReference type="SMART" id="SM00895">
    <property type="entry name" value="FCD"/>
    <property type="match status" value="1"/>
</dbReference>
<evidence type="ECO:0000256" key="1">
    <source>
        <dbReference type="ARBA" id="ARBA00023015"/>
    </source>
</evidence>
<evidence type="ECO:0000256" key="2">
    <source>
        <dbReference type="ARBA" id="ARBA00023125"/>
    </source>
</evidence>
<evidence type="ECO:0000259" key="4">
    <source>
        <dbReference type="PROSITE" id="PS50949"/>
    </source>
</evidence>
<dbReference type="AlphaFoldDB" id="A0A0H3A7S3"/>
<name>A0A0H3A7S3_NITV4</name>
<dbReference type="SMART" id="SM00345">
    <property type="entry name" value="HTH_GNTR"/>
    <property type="match status" value="1"/>
</dbReference>
<keyword evidence="1" id="KW-0805">Transcription regulation</keyword>
<reference evidence="6" key="1">
    <citation type="journal article" date="2009" name="Environ. Microbiol.">
        <title>Contribution of mobile genetic elements to Desulfovibrio vulgaris genome plasticity.</title>
        <authorList>
            <person name="Walker C.B."/>
            <person name="Stolyar S."/>
            <person name="Chivian D."/>
            <person name="Pinel N."/>
            <person name="Gabster J.A."/>
            <person name="Dehal P.S."/>
            <person name="He Z."/>
            <person name="Yang Z.K."/>
            <person name="Yen H.C."/>
            <person name="Zhou J."/>
            <person name="Wall J.D."/>
            <person name="Hazen T.C."/>
            <person name="Arkin A.P."/>
            <person name="Stahl D.A."/>
        </authorList>
    </citation>
    <scope>NUCLEOTIDE SEQUENCE [LARGE SCALE GENOMIC DNA]</scope>
    <source>
        <strain evidence="6">DP4</strain>
    </source>
</reference>
<dbReference type="PROSITE" id="PS50949">
    <property type="entry name" value="HTH_GNTR"/>
    <property type="match status" value="1"/>
</dbReference>
<dbReference type="SUPFAM" id="SSF48008">
    <property type="entry name" value="GntR ligand-binding domain-like"/>
    <property type="match status" value="1"/>
</dbReference>
<evidence type="ECO:0000313" key="6">
    <source>
        <dbReference type="Proteomes" id="UP000009173"/>
    </source>
</evidence>
<dbReference type="HOGENOM" id="CLU_017584_9_5_7"/>
<dbReference type="InterPro" id="IPR008920">
    <property type="entry name" value="TF_FadR/GntR_C"/>
</dbReference>
<dbReference type="Proteomes" id="UP000009173">
    <property type="component" value="Chromosome"/>
</dbReference>
<sequence>MVQPIIGWTNHARHLSMKTHQMPVFKPARRKRLHEEIVGQIRTLIDEGELKSGDKLPPERRLAELFGVSRHCLREAIRALEQQRIVTCRLGDGTYVLSGSEENLIEPFAEVIEQRREKLREILELRRLIEPQIASLAAVNATGQDMAELRDALARHRAAIEGGGTGSDEDGEFHLLIARATRNSVLEEMLVRLHDILSESRDFTLQTPRRRQWAIMTHERIMRAIELRDAQLAFREMHEHILRVEELFLEWVHQEERP</sequence>
<accession>A0A0H3A7S3</accession>
<dbReference type="GO" id="GO:0003700">
    <property type="term" value="F:DNA-binding transcription factor activity"/>
    <property type="evidence" value="ECO:0007669"/>
    <property type="project" value="InterPro"/>
</dbReference>
<dbReference type="SUPFAM" id="SSF46785">
    <property type="entry name" value="Winged helix' DNA-binding domain"/>
    <property type="match status" value="1"/>
</dbReference>
<organism evidence="5 6">
    <name type="scientific">Nitratidesulfovibrio vulgaris (strain DP4)</name>
    <name type="common">Desulfovibrio vulgaris</name>
    <dbReference type="NCBI Taxonomy" id="391774"/>
    <lineage>
        <taxon>Bacteria</taxon>
        <taxon>Pseudomonadati</taxon>
        <taxon>Thermodesulfobacteriota</taxon>
        <taxon>Desulfovibrionia</taxon>
        <taxon>Desulfovibrionales</taxon>
        <taxon>Desulfovibrionaceae</taxon>
        <taxon>Nitratidesulfovibrio</taxon>
    </lineage>
</organism>
<dbReference type="InterPro" id="IPR000524">
    <property type="entry name" value="Tscrpt_reg_HTH_GntR"/>
</dbReference>
<dbReference type="Gene3D" id="1.10.10.10">
    <property type="entry name" value="Winged helix-like DNA-binding domain superfamily/Winged helix DNA-binding domain"/>
    <property type="match status" value="1"/>
</dbReference>
<evidence type="ECO:0000256" key="3">
    <source>
        <dbReference type="ARBA" id="ARBA00023163"/>
    </source>
</evidence>
<dbReference type="InterPro" id="IPR036390">
    <property type="entry name" value="WH_DNA-bd_sf"/>
</dbReference>
<dbReference type="InterPro" id="IPR011711">
    <property type="entry name" value="GntR_C"/>
</dbReference>
<gene>
    <name evidence="5" type="ordered locus">Dvul_0527</name>
</gene>
<dbReference type="EMBL" id="CP000527">
    <property type="protein sequence ID" value="ABM27550.1"/>
    <property type="molecule type" value="Genomic_DNA"/>
</dbReference>
<dbReference type="Pfam" id="PF00392">
    <property type="entry name" value="GntR"/>
    <property type="match status" value="1"/>
</dbReference>
<feature type="domain" description="HTH gntR-type" evidence="4">
    <location>
        <begin position="31"/>
        <end position="99"/>
    </location>
</feature>
<dbReference type="CDD" id="cd07377">
    <property type="entry name" value="WHTH_GntR"/>
    <property type="match status" value="1"/>
</dbReference>
<dbReference type="InterPro" id="IPR036388">
    <property type="entry name" value="WH-like_DNA-bd_sf"/>
</dbReference>
<dbReference type="PANTHER" id="PTHR43537">
    <property type="entry name" value="TRANSCRIPTIONAL REGULATOR, GNTR FAMILY"/>
    <property type="match status" value="1"/>
</dbReference>
<dbReference type="GO" id="GO:0003677">
    <property type="term" value="F:DNA binding"/>
    <property type="evidence" value="ECO:0007669"/>
    <property type="project" value="UniProtKB-KW"/>
</dbReference>
<dbReference type="Gene3D" id="1.20.120.530">
    <property type="entry name" value="GntR ligand-binding domain-like"/>
    <property type="match status" value="1"/>
</dbReference>
<keyword evidence="2" id="KW-0238">DNA-binding</keyword>
<protein>
    <submittedName>
        <fullName evidence="5">Transcriptional regulator, GntR family</fullName>
    </submittedName>
</protein>
<dbReference type="KEGG" id="dvl:Dvul_0527"/>
<evidence type="ECO:0000313" key="5">
    <source>
        <dbReference type="EMBL" id="ABM27550.1"/>
    </source>
</evidence>
<keyword evidence="3" id="KW-0804">Transcription</keyword>
<proteinExistence type="predicted"/>
<dbReference type="Pfam" id="PF07729">
    <property type="entry name" value="FCD"/>
    <property type="match status" value="1"/>
</dbReference>